<accession>A0AAW2XTP5</accession>
<reference evidence="1" key="1">
    <citation type="submission" date="2020-06" db="EMBL/GenBank/DDBJ databases">
        <authorList>
            <person name="Li T."/>
            <person name="Hu X."/>
            <person name="Zhang T."/>
            <person name="Song X."/>
            <person name="Zhang H."/>
            <person name="Dai N."/>
            <person name="Sheng W."/>
            <person name="Hou X."/>
            <person name="Wei L."/>
        </authorList>
    </citation>
    <scope>NUCLEOTIDE SEQUENCE</scope>
    <source>
        <strain evidence="1">KEN1</strain>
        <tissue evidence="1">Leaf</tissue>
    </source>
</reference>
<evidence type="ECO:0000313" key="1">
    <source>
        <dbReference type="EMBL" id="KAL0455681.1"/>
    </source>
</evidence>
<organism evidence="1">
    <name type="scientific">Sesamum latifolium</name>
    <dbReference type="NCBI Taxonomy" id="2727402"/>
    <lineage>
        <taxon>Eukaryota</taxon>
        <taxon>Viridiplantae</taxon>
        <taxon>Streptophyta</taxon>
        <taxon>Embryophyta</taxon>
        <taxon>Tracheophyta</taxon>
        <taxon>Spermatophyta</taxon>
        <taxon>Magnoliopsida</taxon>
        <taxon>eudicotyledons</taxon>
        <taxon>Gunneridae</taxon>
        <taxon>Pentapetalae</taxon>
        <taxon>asterids</taxon>
        <taxon>lamiids</taxon>
        <taxon>Lamiales</taxon>
        <taxon>Pedaliaceae</taxon>
        <taxon>Sesamum</taxon>
    </lineage>
</organism>
<comment type="caution">
    <text evidence="1">The sequence shown here is derived from an EMBL/GenBank/DDBJ whole genome shotgun (WGS) entry which is preliminary data.</text>
</comment>
<gene>
    <name evidence="1" type="ORF">Slati_0907300</name>
</gene>
<reference evidence="1" key="2">
    <citation type="journal article" date="2024" name="Plant">
        <title>Genomic evolution and insights into agronomic trait innovations of Sesamum species.</title>
        <authorList>
            <person name="Miao H."/>
            <person name="Wang L."/>
            <person name="Qu L."/>
            <person name="Liu H."/>
            <person name="Sun Y."/>
            <person name="Le M."/>
            <person name="Wang Q."/>
            <person name="Wei S."/>
            <person name="Zheng Y."/>
            <person name="Lin W."/>
            <person name="Duan Y."/>
            <person name="Cao H."/>
            <person name="Xiong S."/>
            <person name="Wang X."/>
            <person name="Wei L."/>
            <person name="Li C."/>
            <person name="Ma Q."/>
            <person name="Ju M."/>
            <person name="Zhao R."/>
            <person name="Li G."/>
            <person name="Mu C."/>
            <person name="Tian Q."/>
            <person name="Mei H."/>
            <person name="Zhang T."/>
            <person name="Gao T."/>
            <person name="Zhang H."/>
        </authorList>
    </citation>
    <scope>NUCLEOTIDE SEQUENCE</scope>
    <source>
        <strain evidence="1">KEN1</strain>
    </source>
</reference>
<protein>
    <submittedName>
        <fullName evidence="1">Uncharacterized protein</fullName>
    </submittedName>
</protein>
<name>A0AAW2XTP5_9LAMI</name>
<sequence length="66" mass="7395">MDKAAREVRGQSRWRGCQSRARRVRAHQVAGHELAGCKLTSSRACELAGRWRLEADGHCFGKESLT</sequence>
<proteinExistence type="predicted"/>
<dbReference type="AlphaFoldDB" id="A0AAW2XTP5"/>
<dbReference type="EMBL" id="JACGWN010000003">
    <property type="protein sequence ID" value="KAL0455681.1"/>
    <property type="molecule type" value="Genomic_DNA"/>
</dbReference>